<dbReference type="eggNOG" id="COG0673">
    <property type="taxonomic scope" value="Bacteria"/>
</dbReference>
<protein>
    <submittedName>
        <fullName evidence="3">Oxidoreductase protein</fullName>
    </submittedName>
</protein>
<gene>
    <name evidence="3" type="ordered locus">Arad_8174</name>
</gene>
<dbReference type="PANTHER" id="PTHR43708">
    <property type="entry name" value="CONSERVED EXPRESSED OXIDOREDUCTASE (EUROFUNG)"/>
    <property type="match status" value="1"/>
</dbReference>
<dbReference type="RefSeq" id="WP_012649812.1">
    <property type="nucleotide sequence ID" value="NC_011983.1"/>
</dbReference>
<dbReference type="InterPro" id="IPR051317">
    <property type="entry name" value="Gfo/Idh/MocA_oxidoreduct"/>
</dbReference>
<evidence type="ECO:0000313" key="4">
    <source>
        <dbReference type="Proteomes" id="UP000001600"/>
    </source>
</evidence>
<accession>B9JHW6</accession>
<dbReference type="PANTHER" id="PTHR43708:SF3">
    <property type="entry name" value="OXIDOREDUCTASE"/>
    <property type="match status" value="1"/>
</dbReference>
<dbReference type="AlphaFoldDB" id="B9JHW6"/>
<reference evidence="3 4" key="1">
    <citation type="journal article" date="2009" name="J. Bacteriol.">
        <title>Genome sequences of three Agrobacterium biovars help elucidate the evolution of multichromosome genomes in bacteria.</title>
        <authorList>
            <person name="Slater S.C."/>
            <person name="Goldman B.S."/>
            <person name="Goodner B."/>
            <person name="Setubal J.C."/>
            <person name="Farrand S.K."/>
            <person name="Nester E.W."/>
            <person name="Burr T.J."/>
            <person name="Banta L."/>
            <person name="Dickerman A.W."/>
            <person name="Paulsen I."/>
            <person name="Otten L."/>
            <person name="Suen G."/>
            <person name="Welch R."/>
            <person name="Almeida N.F."/>
            <person name="Arnold F."/>
            <person name="Burton O.T."/>
            <person name="Du Z."/>
            <person name="Ewing A."/>
            <person name="Godsy E."/>
            <person name="Heisel S."/>
            <person name="Houmiel K.L."/>
            <person name="Jhaveri J."/>
            <person name="Lu J."/>
            <person name="Miller N.M."/>
            <person name="Norton S."/>
            <person name="Chen Q."/>
            <person name="Phoolcharoen W."/>
            <person name="Ohlin V."/>
            <person name="Ondrusek D."/>
            <person name="Pride N."/>
            <person name="Stricklin S.L."/>
            <person name="Sun J."/>
            <person name="Wheeler C."/>
            <person name="Wilson L."/>
            <person name="Zhu H."/>
            <person name="Wood D.W."/>
        </authorList>
    </citation>
    <scope>NUCLEOTIDE SEQUENCE [LARGE SCALE GENOMIC DNA]</scope>
    <source>
        <strain evidence="4">K84 / ATCC BAA-868</strain>
    </source>
</reference>
<evidence type="ECO:0000313" key="3">
    <source>
        <dbReference type="EMBL" id="ACM29508.1"/>
    </source>
</evidence>
<name>B9JHW6_RHIR8</name>
<dbReference type="InterPro" id="IPR036291">
    <property type="entry name" value="NAD(P)-bd_dom_sf"/>
</dbReference>
<dbReference type="STRING" id="311403.Arad_8174"/>
<dbReference type="InterPro" id="IPR000683">
    <property type="entry name" value="Gfo/Idh/MocA-like_OxRdtase_N"/>
</dbReference>
<dbReference type="EMBL" id="CP000629">
    <property type="protein sequence ID" value="ACM29508.1"/>
    <property type="molecule type" value="Genomic_DNA"/>
</dbReference>
<dbReference type="Gene3D" id="3.30.360.10">
    <property type="entry name" value="Dihydrodipicolinate Reductase, domain 2"/>
    <property type="match status" value="1"/>
</dbReference>
<evidence type="ECO:0000259" key="2">
    <source>
        <dbReference type="Pfam" id="PF02894"/>
    </source>
</evidence>
<dbReference type="SUPFAM" id="SSF51735">
    <property type="entry name" value="NAD(P)-binding Rossmann-fold domains"/>
    <property type="match status" value="1"/>
</dbReference>
<dbReference type="InterPro" id="IPR004104">
    <property type="entry name" value="Gfo/Idh/MocA-like_OxRdtase_C"/>
</dbReference>
<dbReference type="HOGENOM" id="CLU_023194_17_1_5"/>
<dbReference type="KEGG" id="ara:Arad_8174"/>
<feature type="domain" description="Gfo/Idh/MocA-like oxidoreductase N-terminal" evidence="1">
    <location>
        <begin position="12"/>
        <end position="142"/>
    </location>
</feature>
<organism evidence="3 4">
    <name type="scientific">Rhizobium rhizogenes (strain K84 / ATCC BAA-868)</name>
    <name type="common">Agrobacterium radiobacter</name>
    <dbReference type="NCBI Taxonomy" id="311403"/>
    <lineage>
        <taxon>Bacteria</taxon>
        <taxon>Pseudomonadati</taxon>
        <taxon>Pseudomonadota</taxon>
        <taxon>Alphaproteobacteria</taxon>
        <taxon>Hyphomicrobiales</taxon>
        <taxon>Rhizobiaceae</taxon>
        <taxon>Rhizobium/Agrobacterium group</taxon>
        <taxon>Rhizobium</taxon>
    </lineage>
</organism>
<evidence type="ECO:0000259" key="1">
    <source>
        <dbReference type="Pfam" id="PF01408"/>
    </source>
</evidence>
<dbReference type="Proteomes" id="UP000001600">
    <property type="component" value="Chromosome 2"/>
</dbReference>
<proteinExistence type="predicted"/>
<sequence>MINGERLIDRPLRWGMVGGGRTGQVGYKHRTGALRDGSYQLVCGAFDLDVARGRDFGVKLGVAPERCYDDYKALIAAESQRPDGTEVVSIATPNFTHYEITKACLEAGLHVICEKPLFFTVAECDEIAKLAEEKGLIVGVTYGFSGHPLLHQMAAMVKKGILGDIRIVDMQYTHGFSSGDDANASDAQKWRTNPATSGPTFVLGDIGTHIYYMSQIVLPHMKIEKLLCDRQSFIRSRAPLEDNAYVLSHYDNGAVGRLWVSSVNAGSMASQRFRFVGSKASVEWTDTQPNELIYEVQGQPPQVLHHGMPYLEDESLRYERMGALHTEGLGDSWSNIYLWIAQAIDAKKRGDGAFLRDHHYPGIKAGTDGVRWLENCVRSADAGSVWVSFE</sequence>
<dbReference type="GO" id="GO:0000166">
    <property type="term" value="F:nucleotide binding"/>
    <property type="evidence" value="ECO:0007669"/>
    <property type="project" value="InterPro"/>
</dbReference>
<dbReference type="Pfam" id="PF02894">
    <property type="entry name" value="GFO_IDH_MocA_C"/>
    <property type="match status" value="1"/>
</dbReference>
<dbReference type="Gene3D" id="3.40.50.720">
    <property type="entry name" value="NAD(P)-binding Rossmann-like Domain"/>
    <property type="match status" value="1"/>
</dbReference>
<dbReference type="Pfam" id="PF01408">
    <property type="entry name" value="GFO_IDH_MocA"/>
    <property type="match status" value="1"/>
</dbReference>
<dbReference type="SUPFAM" id="SSF55347">
    <property type="entry name" value="Glyceraldehyde-3-phosphate dehydrogenase-like, C-terminal domain"/>
    <property type="match status" value="1"/>
</dbReference>
<feature type="domain" description="Gfo/Idh/MocA-like oxidoreductase C-terminal" evidence="2">
    <location>
        <begin position="156"/>
        <end position="388"/>
    </location>
</feature>